<dbReference type="Proteomes" id="UP000283389">
    <property type="component" value="Unassembled WGS sequence"/>
</dbReference>
<protein>
    <submittedName>
        <fullName evidence="1">Uncharacterized protein</fullName>
    </submittedName>
</protein>
<accession>A0A423F5X7</accession>
<reference evidence="1 2" key="1">
    <citation type="submission" date="2016-10" db="EMBL/GenBank/DDBJ databases">
        <title>Comparative genome analysis of multiple Pseudomonas spp. focuses on biocontrol and plant growth promoting traits.</title>
        <authorList>
            <person name="Tao X.-Y."/>
            <person name="Taylor C.G."/>
        </authorList>
    </citation>
    <scope>NUCLEOTIDE SEQUENCE [LARGE SCALE GENOMIC DNA]</scope>
    <source>
        <strain evidence="1 2">36C8</strain>
    </source>
</reference>
<comment type="caution">
    <text evidence="1">The sequence shown here is derived from an EMBL/GenBank/DDBJ whole genome shotgun (WGS) entry which is preliminary data.</text>
</comment>
<name>A0A423F5X7_9PSED</name>
<evidence type="ECO:0000313" key="2">
    <source>
        <dbReference type="Proteomes" id="UP000283389"/>
    </source>
</evidence>
<evidence type="ECO:0000313" key="1">
    <source>
        <dbReference type="EMBL" id="ROM50200.1"/>
    </source>
</evidence>
<dbReference type="AlphaFoldDB" id="A0A423F5X7"/>
<proteinExistence type="predicted"/>
<dbReference type="EMBL" id="MOAZ01000012">
    <property type="protein sequence ID" value="ROM50200.1"/>
    <property type="molecule type" value="Genomic_DNA"/>
</dbReference>
<gene>
    <name evidence="1" type="ORF">BK649_15620</name>
</gene>
<sequence length="79" mass="8547">MIDSDTLKPACEAYQVAREAWDTAMTALAKANTAKVSPPELQRLHDEVHQTHEAMFAAGAELAEEVADAISGIERPARV</sequence>
<organism evidence="1 2">
    <name type="scientific">Pseudomonas canadensis</name>
    <dbReference type="NCBI Taxonomy" id="915099"/>
    <lineage>
        <taxon>Bacteria</taxon>
        <taxon>Pseudomonadati</taxon>
        <taxon>Pseudomonadota</taxon>
        <taxon>Gammaproteobacteria</taxon>
        <taxon>Pseudomonadales</taxon>
        <taxon>Pseudomonadaceae</taxon>
        <taxon>Pseudomonas</taxon>
    </lineage>
</organism>